<keyword evidence="1" id="KW-0732">Signal</keyword>
<evidence type="ECO:0000313" key="3">
    <source>
        <dbReference type="Proteomes" id="UP000028702"/>
    </source>
</evidence>
<name>A0A081B9H3_9HYPH</name>
<sequence length="83" mass="8711">MKKVFGILGMAAGATMLMSAGAMALDSSFDAMSKAGKHQFYVWCTGKDDYVEAADGSNAKDAQAKLAAKAGNNCWPVWQGMAN</sequence>
<proteinExistence type="predicted"/>
<comment type="caution">
    <text evidence="2">The sequence shown here is derived from an EMBL/GenBank/DDBJ whole genome shotgun (WGS) entry which is preliminary data.</text>
</comment>
<dbReference type="EMBL" id="BBIO01000005">
    <property type="protein sequence ID" value="GAK44691.1"/>
    <property type="molecule type" value="Genomic_DNA"/>
</dbReference>
<dbReference type="AlphaFoldDB" id="A0A081B9H3"/>
<feature type="signal peptide" evidence="1">
    <location>
        <begin position="1"/>
        <end position="24"/>
    </location>
</feature>
<reference evidence="2 3" key="1">
    <citation type="submission" date="2014-07" db="EMBL/GenBank/DDBJ databases">
        <title>Tepidicaulis marinum gen. nov., sp. nov., a novel marine bacterium denitrifying nitrate to nitrous oxide strictly under microaerobic conditions.</title>
        <authorList>
            <person name="Takeuchi M."/>
            <person name="Yamagishi T."/>
            <person name="Kamagata Y."/>
            <person name="Oshima K."/>
            <person name="Hattori M."/>
            <person name="Katayama T."/>
            <person name="Hanada S."/>
            <person name="Tamaki H."/>
            <person name="Marumo K."/>
            <person name="Maeda H."/>
            <person name="Nedachi M."/>
            <person name="Iwasaki W."/>
            <person name="Suwa Y."/>
            <person name="Sakata S."/>
        </authorList>
    </citation>
    <scope>NUCLEOTIDE SEQUENCE [LARGE SCALE GENOMIC DNA]</scope>
    <source>
        <strain evidence="2 3">MA2</strain>
    </source>
</reference>
<evidence type="ECO:0000313" key="2">
    <source>
        <dbReference type="EMBL" id="GAK44691.1"/>
    </source>
</evidence>
<feature type="chain" id="PRO_5001754871" evidence="1">
    <location>
        <begin position="25"/>
        <end position="83"/>
    </location>
</feature>
<dbReference type="Proteomes" id="UP000028702">
    <property type="component" value="Unassembled WGS sequence"/>
</dbReference>
<gene>
    <name evidence="2" type="ORF">M2A_1190</name>
</gene>
<accession>A0A081B9H3</accession>
<evidence type="ECO:0000256" key="1">
    <source>
        <dbReference type="SAM" id="SignalP"/>
    </source>
</evidence>
<keyword evidence="3" id="KW-1185">Reference proteome</keyword>
<organism evidence="2 3">
    <name type="scientific">Tepidicaulis marinus</name>
    <dbReference type="NCBI Taxonomy" id="1333998"/>
    <lineage>
        <taxon>Bacteria</taxon>
        <taxon>Pseudomonadati</taxon>
        <taxon>Pseudomonadota</taxon>
        <taxon>Alphaproteobacteria</taxon>
        <taxon>Hyphomicrobiales</taxon>
        <taxon>Parvibaculaceae</taxon>
        <taxon>Tepidicaulis</taxon>
    </lineage>
</organism>
<protein>
    <submittedName>
        <fullName evidence="2">Tfp pilus assembly protein tip-associated adhesin PilY1-like protein</fullName>
    </submittedName>
</protein>